<organism evidence="1">
    <name type="scientific">Arion vulgaris</name>
    <dbReference type="NCBI Taxonomy" id="1028688"/>
    <lineage>
        <taxon>Eukaryota</taxon>
        <taxon>Metazoa</taxon>
        <taxon>Spiralia</taxon>
        <taxon>Lophotrochozoa</taxon>
        <taxon>Mollusca</taxon>
        <taxon>Gastropoda</taxon>
        <taxon>Heterobranchia</taxon>
        <taxon>Euthyneura</taxon>
        <taxon>Panpulmonata</taxon>
        <taxon>Eupulmonata</taxon>
        <taxon>Stylommatophora</taxon>
        <taxon>Helicina</taxon>
        <taxon>Arionoidea</taxon>
        <taxon>Arionidae</taxon>
        <taxon>Arion</taxon>
    </lineage>
</organism>
<accession>A0A0B6ZTI2</accession>
<proteinExistence type="predicted"/>
<gene>
    <name evidence="1" type="primary">ORF80426</name>
</gene>
<sequence>MFIWGGQNDHRFISQKNIMNQALKSFKYLAVLDVVEVAEFATVDIASAV</sequence>
<evidence type="ECO:0000313" key="1">
    <source>
        <dbReference type="EMBL" id="CEK71929.1"/>
    </source>
</evidence>
<dbReference type="EMBL" id="HACG01025064">
    <property type="protein sequence ID" value="CEK71929.1"/>
    <property type="molecule type" value="Transcribed_RNA"/>
</dbReference>
<reference evidence="1" key="1">
    <citation type="submission" date="2014-12" db="EMBL/GenBank/DDBJ databases">
        <title>Insight into the proteome of Arion vulgaris.</title>
        <authorList>
            <person name="Aradska J."/>
            <person name="Bulat T."/>
            <person name="Smidak R."/>
            <person name="Sarate P."/>
            <person name="Gangsoo J."/>
            <person name="Sialana F."/>
            <person name="Bilban M."/>
            <person name="Lubec G."/>
        </authorList>
    </citation>
    <scope>NUCLEOTIDE SEQUENCE</scope>
    <source>
        <tissue evidence="1">Skin</tissue>
    </source>
</reference>
<protein>
    <submittedName>
        <fullName evidence="1">Uncharacterized protein</fullName>
    </submittedName>
</protein>
<name>A0A0B6ZTI2_9EUPU</name>
<dbReference type="AlphaFoldDB" id="A0A0B6ZTI2"/>